<organism evidence="1 2">
    <name type="scientific">Streptomyces alanosinicus</name>
    <dbReference type="NCBI Taxonomy" id="68171"/>
    <lineage>
        <taxon>Bacteria</taxon>
        <taxon>Bacillati</taxon>
        <taxon>Actinomycetota</taxon>
        <taxon>Actinomycetes</taxon>
        <taxon>Kitasatosporales</taxon>
        <taxon>Streptomycetaceae</taxon>
        <taxon>Streptomyces</taxon>
    </lineage>
</organism>
<dbReference type="Proteomes" id="UP000655443">
    <property type="component" value="Unassembled WGS sequence"/>
</dbReference>
<evidence type="ECO:0000313" key="2">
    <source>
        <dbReference type="Proteomes" id="UP000655443"/>
    </source>
</evidence>
<sequence>MAGRLADGLLAAVLRAAGFFSAEESVPFGQPATPATATTSAAPAIERTVLLLWLCDTICISWR</sequence>
<protein>
    <submittedName>
        <fullName evidence="1">Uncharacterized protein</fullName>
    </submittedName>
</protein>
<proteinExistence type="predicted"/>
<reference evidence="1" key="1">
    <citation type="journal article" date="2014" name="Int. J. Syst. Evol. Microbiol.">
        <title>Complete genome sequence of Corynebacterium casei LMG S-19264T (=DSM 44701T), isolated from a smear-ripened cheese.</title>
        <authorList>
            <consortium name="US DOE Joint Genome Institute (JGI-PGF)"/>
            <person name="Walter F."/>
            <person name="Albersmeier A."/>
            <person name="Kalinowski J."/>
            <person name="Ruckert C."/>
        </authorList>
    </citation>
    <scope>NUCLEOTIDE SEQUENCE</scope>
    <source>
        <strain evidence="1">JCM 4714</strain>
    </source>
</reference>
<comment type="caution">
    <text evidence="1">The sequence shown here is derived from an EMBL/GenBank/DDBJ whole genome shotgun (WGS) entry which is preliminary data.</text>
</comment>
<evidence type="ECO:0000313" key="1">
    <source>
        <dbReference type="EMBL" id="GHE00489.1"/>
    </source>
</evidence>
<dbReference type="EMBL" id="BMVG01000002">
    <property type="protein sequence ID" value="GHE00489.1"/>
    <property type="molecule type" value="Genomic_DNA"/>
</dbReference>
<name>A0A919D100_9ACTN</name>
<dbReference type="AlphaFoldDB" id="A0A919D100"/>
<accession>A0A919D100</accession>
<gene>
    <name evidence="1" type="ORF">GCM10010339_15870</name>
</gene>
<reference evidence="1" key="2">
    <citation type="submission" date="2020-09" db="EMBL/GenBank/DDBJ databases">
        <authorList>
            <person name="Sun Q."/>
            <person name="Ohkuma M."/>
        </authorList>
    </citation>
    <scope>NUCLEOTIDE SEQUENCE</scope>
    <source>
        <strain evidence="1">JCM 4714</strain>
    </source>
</reference>
<keyword evidence="2" id="KW-1185">Reference proteome</keyword>